<feature type="compositionally biased region" description="Basic and acidic residues" evidence="1">
    <location>
        <begin position="108"/>
        <end position="139"/>
    </location>
</feature>
<feature type="compositionally biased region" description="Basic and acidic residues" evidence="1">
    <location>
        <begin position="68"/>
        <end position="85"/>
    </location>
</feature>
<protein>
    <recommendedName>
        <fullName evidence="5">Collagen triple helix repeat protein</fullName>
    </recommendedName>
</protein>
<feature type="chain" id="PRO_5046729142" description="Collagen triple helix repeat protein" evidence="2">
    <location>
        <begin position="29"/>
        <end position="227"/>
    </location>
</feature>
<keyword evidence="4" id="KW-1185">Reference proteome</keyword>
<sequence length="227" mass="22849">MLLMRLSVFFLAVATATAFTLSTGPADALDSSVGCYKRVKVKKGGYKHKLVLVKAKCTGPKGRKGRKGEKGDTGRDGADGRDGRDGPNGVDGVDGKDGTDGSDGSDGSDGRDGADGRDGRDGRDGEKGEKGDKGEKGNKGDPSPPGVVREPVTVPGEAVTVPASGSAVAAGGECPADTVLVSGAFTAASPVLVRSFQPSVRRWQGAFSSGNGSPGSVTVSSFCMPTS</sequence>
<dbReference type="EMBL" id="BAAATZ010000007">
    <property type="protein sequence ID" value="GAA2724790.1"/>
    <property type="molecule type" value="Genomic_DNA"/>
</dbReference>
<dbReference type="Pfam" id="PF01391">
    <property type="entry name" value="Collagen"/>
    <property type="match status" value="1"/>
</dbReference>
<evidence type="ECO:0000313" key="3">
    <source>
        <dbReference type="EMBL" id="GAA2724790.1"/>
    </source>
</evidence>
<feature type="region of interest" description="Disordered" evidence="1">
    <location>
        <begin position="206"/>
        <end position="227"/>
    </location>
</feature>
<comment type="caution">
    <text evidence="3">The sequence shown here is derived from an EMBL/GenBank/DDBJ whole genome shotgun (WGS) entry which is preliminary data.</text>
</comment>
<dbReference type="PANTHER" id="PTHR24637:SF417">
    <property type="entry name" value="COL_CUTICLE_N DOMAIN-CONTAINING PROTEIN"/>
    <property type="match status" value="1"/>
</dbReference>
<accession>A0ABN3U5Q3</accession>
<evidence type="ECO:0000256" key="1">
    <source>
        <dbReference type="SAM" id="MobiDB-lite"/>
    </source>
</evidence>
<dbReference type="InterPro" id="IPR008160">
    <property type="entry name" value="Collagen"/>
</dbReference>
<organism evidence="3 4">
    <name type="scientific">Actinocorallia aurantiaca</name>
    <dbReference type="NCBI Taxonomy" id="46204"/>
    <lineage>
        <taxon>Bacteria</taxon>
        <taxon>Bacillati</taxon>
        <taxon>Actinomycetota</taxon>
        <taxon>Actinomycetes</taxon>
        <taxon>Streptosporangiales</taxon>
        <taxon>Thermomonosporaceae</taxon>
        <taxon>Actinocorallia</taxon>
    </lineage>
</organism>
<evidence type="ECO:0008006" key="5">
    <source>
        <dbReference type="Google" id="ProtNLM"/>
    </source>
</evidence>
<evidence type="ECO:0000313" key="4">
    <source>
        <dbReference type="Proteomes" id="UP001501842"/>
    </source>
</evidence>
<feature type="signal peptide" evidence="2">
    <location>
        <begin position="1"/>
        <end position="28"/>
    </location>
</feature>
<evidence type="ECO:0000256" key="2">
    <source>
        <dbReference type="SAM" id="SignalP"/>
    </source>
</evidence>
<dbReference type="Proteomes" id="UP001501842">
    <property type="component" value="Unassembled WGS sequence"/>
</dbReference>
<proteinExistence type="predicted"/>
<feature type="region of interest" description="Disordered" evidence="1">
    <location>
        <begin position="57"/>
        <end position="151"/>
    </location>
</feature>
<keyword evidence="2" id="KW-0732">Signal</keyword>
<dbReference type="PANTHER" id="PTHR24637">
    <property type="entry name" value="COLLAGEN"/>
    <property type="match status" value="1"/>
</dbReference>
<gene>
    <name evidence="3" type="ORF">GCM10010439_23250</name>
</gene>
<name>A0ABN3U5Q3_9ACTN</name>
<reference evidence="3 4" key="1">
    <citation type="journal article" date="2019" name="Int. J. Syst. Evol. Microbiol.">
        <title>The Global Catalogue of Microorganisms (GCM) 10K type strain sequencing project: providing services to taxonomists for standard genome sequencing and annotation.</title>
        <authorList>
            <consortium name="The Broad Institute Genomics Platform"/>
            <consortium name="The Broad Institute Genome Sequencing Center for Infectious Disease"/>
            <person name="Wu L."/>
            <person name="Ma J."/>
        </authorList>
    </citation>
    <scope>NUCLEOTIDE SEQUENCE [LARGE SCALE GENOMIC DNA]</scope>
    <source>
        <strain evidence="3 4">JCM 8201</strain>
    </source>
</reference>